<dbReference type="InterPro" id="IPR014710">
    <property type="entry name" value="RmlC-like_jellyroll"/>
</dbReference>
<dbReference type="OrthoDB" id="9800082at2"/>
<geneLocation type="plasmid" evidence="1">
    <name>p1</name>
</geneLocation>
<sequence length="207" mass="21579">MQITPFPPGLCRFSLDALTPQLWANGCGLTREISAGALAPGDAPWDWRFSVADIGGAGPFSRLDGIDRCAALVDGAGLALASTDSRLSFDAVGDVRAFAGETALVAHLGGGPARLFNAMARRGRAQVRVAPLHGHASLVTHRSHHDVLVVARGEFEVSLRQGYAAPVVLRLQAGEGIALRDMASLLDLHALGHDACALHATAMPAAH</sequence>
<dbReference type="RefSeq" id="WP_111733857.1">
    <property type="nucleotide sequence ID" value="NZ_CP037902.1"/>
</dbReference>
<dbReference type="SUPFAM" id="SSF51182">
    <property type="entry name" value="RmlC-like cupins"/>
    <property type="match status" value="1"/>
</dbReference>
<dbReference type="Pfam" id="PF05962">
    <property type="entry name" value="HutD"/>
    <property type="match status" value="1"/>
</dbReference>
<dbReference type="InterPro" id="IPR010282">
    <property type="entry name" value="Uncharacterised_HutD/Ves"/>
</dbReference>
<keyword evidence="1" id="KW-0614">Plasmid</keyword>
<accession>A0A482J6H1</accession>
<organism evidence="1 2">
    <name type="scientific">Cupriavidus metallidurans</name>
    <dbReference type="NCBI Taxonomy" id="119219"/>
    <lineage>
        <taxon>Bacteria</taxon>
        <taxon>Pseudomonadati</taxon>
        <taxon>Pseudomonadota</taxon>
        <taxon>Betaproteobacteria</taxon>
        <taxon>Burkholderiales</taxon>
        <taxon>Burkholderiaceae</taxon>
        <taxon>Cupriavidus</taxon>
    </lineage>
</organism>
<dbReference type="Gene3D" id="2.60.120.10">
    <property type="entry name" value="Jelly Rolls"/>
    <property type="match status" value="1"/>
</dbReference>
<dbReference type="PANTHER" id="PTHR37943:SF1">
    <property type="entry name" value="PROTEIN VES"/>
    <property type="match status" value="1"/>
</dbReference>
<gene>
    <name evidence="1" type="ORF">DDF84_033170</name>
</gene>
<evidence type="ECO:0000313" key="1">
    <source>
        <dbReference type="EMBL" id="QBP14554.1"/>
    </source>
</evidence>
<dbReference type="Proteomes" id="UP000253772">
    <property type="component" value="Plasmid p1"/>
</dbReference>
<dbReference type="PANTHER" id="PTHR37943">
    <property type="entry name" value="PROTEIN VES"/>
    <property type="match status" value="1"/>
</dbReference>
<dbReference type="EMBL" id="CP037902">
    <property type="protein sequence ID" value="QBP14554.1"/>
    <property type="molecule type" value="Genomic_DNA"/>
</dbReference>
<proteinExistence type="predicted"/>
<dbReference type="InterPro" id="IPR011051">
    <property type="entry name" value="RmlC_Cupin_sf"/>
</dbReference>
<evidence type="ECO:0000313" key="2">
    <source>
        <dbReference type="Proteomes" id="UP000253772"/>
    </source>
</evidence>
<reference evidence="1 2" key="1">
    <citation type="submission" date="2019-03" db="EMBL/GenBank/DDBJ databases">
        <title>Comparative insights into the high quality Complete genome sequence of highly metal resistant Cupriavidus metallidurans strain BS1 isolated from a gold-copper mine.</title>
        <authorList>
            <person name="Mazhar H.S."/>
            <person name="Rensing C."/>
        </authorList>
    </citation>
    <scope>NUCLEOTIDE SEQUENCE [LARGE SCALE GENOMIC DNA]</scope>
    <source>
        <strain evidence="1 2">BS1</strain>
        <plasmid evidence="1 2">p1</plasmid>
    </source>
</reference>
<name>A0A482J6H1_9BURK</name>
<dbReference type="AlphaFoldDB" id="A0A482J6H1"/>
<protein>
    <submittedName>
        <fullName evidence="1">HutD family protein</fullName>
    </submittedName>
</protein>